<proteinExistence type="predicted"/>
<feature type="transmembrane region" description="Helical" evidence="2">
    <location>
        <begin position="297"/>
        <end position="319"/>
    </location>
</feature>
<keyword evidence="2" id="KW-0812">Transmembrane</keyword>
<evidence type="ECO:0000256" key="2">
    <source>
        <dbReference type="SAM" id="Phobius"/>
    </source>
</evidence>
<feature type="domain" description="YVC1 N-terminal linker helical" evidence="3">
    <location>
        <begin position="44"/>
        <end position="223"/>
    </location>
</feature>
<dbReference type="InterPro" id="IPR052971">
    <property type="entry name" value="TRP_calcium_channel"/>
</dbReference>
<feature type="transmembrane region" description="Helical" evidence="2">
    <location>
        <begin position="373"/>
        <end position="391"/>
    </location>
</feature>
<feature type="transmembrane region" description="Helical" evidence="2">
    <location>
        <begin position="331"/>
        <end position="352"/>
    </location>
</feature>
<gene>
    <name evidence="5" type="ORF">L211DRAFT_881447</name>
</gene>
<dbReference type="Pfam" id="PF23317">
    <property type="entry name" value="YVC1_C"/>
    <property type="match status" value="1"/>
</dbReference>
<protein>
    <submittedName>
        <fullName evidence="5">Uncharacterized protein</fullName>
    </submittedName>
</protein>
<name>A0A3N4M1B3_9PEZI</name>
<feature type="transmembrane region" description="Helical" evidence="2">
    <location>
        <begin position="488"/>
        <end position="505"/>
    </location>
</feature>
<dbReference type="InterPro" id="IPR056336">
    <property type="entry name" value="YVC1_C"/>
</dbReference>
<reference evidence="5 6" key="1">
    <citation type="journal article" date="2018" name="Nat. Ecol. Evol.">
        <title>Pezizomycetes genomes reveal the molecular basis of ectomycorrhizal truffle lifestyle.</title>
        <authorList>
            <person name="Murat C."/>
            <person name="Payen T."/>
            <person name="Noel B."/>
            <person name="Kuo A."/>
            <person name="Morin E."/>
            <person name="Chen J."/>
            <person name="Kohler A."/>
            <person name="Krizsan K."/>
            <person name="Balestrini R."/>
            <person name="Da Silva C."/>
            <person name="Montanini B."/>
            <person name="Hainaut M."/>
            <person name="Levati E."/>
            <person name="Barry K.W."/>
            <person name="Belfiori B."/>
            <person name="Cichocki N."/>
            <person name="Clum A."/>
            <person name="Dockter R.B."/>
            <person name="Fauchery L."/>
            <person name="Guy J."/>
            <person name="Iotti M."/>
            <person name="Le Tacon F."/>
            <person name="Lindquist E.A."/>
            <person name="Lipzen A."/>
            <person name="Malagnac F."/>
            <person name="Mello A."/>
            <person name="Molinier V."/>
            <person name="Miyauchi S."/>
            <person name="Poulain J."/>
            <person name="Riccioni C."/>
            <person name="Rubini A."/>
            <person name="Sitrit Y."/>
            <person name="Splivallo R."/>
            <person name="Traeger S."/>
            <person name="Wang M."/>
            <person name="Zifcakova L."/>
            <person name="Wipf D."/>
            <person name="Zambonelli A."/>
            <person name="Paolocci F."/>
            <person name="Nowrousian M."/>
            <person name="Ottonello S."/>
            <person name="Baldrian P."/>
            <person name="Spatafora J.W."/>
            <person name="Henrissat B."/>
            <person name="Nagy L.G."/>
            <person name="Aury J.M."/>
            <person name="Wincker P."/>
            <person name="Grigoriev I.V."/>
            <person name="Bonfante P."/>
            <person name="Martin F.M."/>
        </authorList>
    </citation>
    <scope>NUCLEOTIDE SEQUENCE [LARGE SCALE GENOMIC DNA]</scope>
    <source>
        <strain evidence="5 6">ATCC MYA-4762</strain>
    </source>
</reference>
<evidence type="ECO:0000259" key="4">
    <source>
        <dbReference type="Pfam" id="PF23317"/>
    </source>
</evidence>
<dbReference type="PANTHER" id="PTHR35859:SF5">
    <property type="entry name" value="ION TRANSPORT DOMAIN-CONTAINING PROTEIN"/>
    <property type="match status" value="1"/>
</dbReference>
<dbReference type="Pfam" id="PF23190">
    <property type="entry name" value="LHD_TRPY1"/>
    <property type="match status" value="1"/>
</dbReference>
<feature type="transmembrane region" description="Helical" evidence="2">
    <location>
        <begin position="517"/>
        <end position="536"/>
    </location>
</feature>
<evidence type="ECO:0000259" key="3">
    <source>
        <dbReference type="Pfam" id="PF23190"/>
    </source>
</evidence>
<dbReference type="AlphaFoldDB" id="A0A3N4M1B3"/>
<accession>A0A3N4M1B3</accession>
<dbReference type="Proteomes" id="UP000267821">
    <property type="component" value="Unassembled WGS sequence"/>
</dbReference>
<keyword evidence="6" id="KW-1185">Reference proteome</keyword>
<feature type="region of interest" description="Disordered" evidence="1">
    <location>
        <begin position="613"/>
        <end position="632"/>
    </location>
</feature>
<evidence type="ECO:0000313" key="6">
    <source>
        <dbReference type="Proteomes" id="UP000267821"/>
    </source>
</evidence>
<evidence type="ECO:0000313" key="5">
    <source>
        <dbReference type="EMBL" id="RPB28956.1"/>
    </source>
</evidence>
<dbReference type="EMBL" id="ML121528">
    <property type="protein sequence ID" value="RPB28956.1"/>
    <property type="molecule type" value="Genomic_DNA"/>
</dbReference>
<organism evidence="5 6">
    <name type="scientific">Terfezia boudieri ATCC MYA-4762</name>
    <dbReference type="NCBI Taxonomy" id="1051890"/>
    <lineage>
        <taxon>Eukaryota</taxon>
        <taxon>Fungi</taxon>
        <taxon>Dikarya</taxon>
        <taxon>Ascomycota</taxon>
        <taxon>Pezizomycotina</taxon>
        <taxon>Pezizomycetes</taxon>
        <taxon>Pezizales</taxon>
        <taxon>Pezizaceae</taxon>
        <taxon>Terfezia</taxon>
    </lineage>
</organism>
<dbReference type="PANTHER" id="PTHR35859">
    <property type="entry name" value="NONSELECTIVE CATION CHANNEL PROTEIN"/>
    <property type="match status" value="1"/>
</dbReference>
<dbReference type="FunCoup" id="A0A3N4M1B3">
    <property type="interactions" value="13"/>
</dbReference>
<keyword evidence="2" id="KW-0472">Membrane</keyword>
<sequence>MPLFSFGRFFSGAVNGTRSLLDNEADPLILPHHRQHNAMPAKDVTKVALKLKYLIEAAVPCELKESHITRPHSPIITHGVVDLARNAAGTENKACVVFCLLICLRWFKRQALLEMYDADLNVLRAEACQVIAKKIIESTEDQEYLFSGILLQKFSILKNGEETTPANAVEKAIDLHATRVIGSSGYQKCITYLWKGWLVRDSKDPSQFTSYKDVANKSYWAHFQHDRMRAPVYQNAFQIFVSFVYLLLYTIAINTVDPERDIDIEEVFLYLFTFGFIIDEGVKVWKIGRYYLGFWNVFNALLYGTLTVTFVTRMLALGYPLGSPENTRYDVLSYNLLAFVAPMFWCRMLLYLDAIKFFGAMLVVLKVMMQESIIFFALLVVIIIGFLQAFVGMDNTEDKGEVTGFILRAMTNAILGSPEFDGFDNFSHPFGMILYYVFAFIVMVILLNILIALYNQAYTDITENAIDEYLALFSHKTMQFIRAPDENVFLAPFNIIEIFLLIAPFEWWMSKSTYSELNNLVMGVVYSPFLVIIAWIESRSAYKVRANRAKGEEDDDETEEWEELQGEVDILGDGWEKQVTEVVPDVDKEPAVVEILKLRGELEELRLLIKQKGEKWSEESESPSPTGTNPVA</sequence>
<dbReference type="OrthoDB" id="301415at2759"/>
<evidence type="ECO:0000256" key="1">
    <source>
        <dbReference type="SAM" id="MobiDB-lite"/>
    </source>
</evidence>
<dbReference type="InParanoid" id="A0A3N4M1B3"/>
<feature type="transmembrane region" description="Helical" evidence="2">
    <location>
        <begin position="433"/>
        <end position="454"/>
    </location>
</feature>
<dbReference type="InterPro" id="IPR056337">
    <property type="entry name" value="LHD_YVC1"/>
</dbReference>
<feature type="domain" description="Calcium channel YVC1-like C-terminal transmembrane" evidence="4">
    <location>
        <begin position="243"/>
        <end position="534"/>
    </location>
</feature>
<feature type="transmembrane region" description="Helical" evidence="2">
    <location>
        <begin position="236"/>
        <end position="255"/>
    </location>
</feature>
<dbReference type="STRING" id="1051890.A0A3N4M1B3"/>
<keyword evidence="2" id="KW-1133">Transmembrane helix</keyword>